<accession>A0A383AJH7</accession>
<proteinExistence type="predicted"/>
<feature type="non-terminal residue" evidence="1">
    <location>
        <position position="38"/>
    </location>
</feature>
<evidence type="ECO:0000313" key="1">
    <source>
        <dbReference type="EMBL" id="SVE07997.1"/>
    </source>
</evidence>
<gene>
    <name evidence="1" type="ORF">METZ01_LOCUS460851</name>
</gene>
<name>A0A383AJH7_9ZZZZ</name>
<protein>
    <submittedName>
        <fullName evidence="1">Uncharacterized protein</fullName>
    </submittedName>
</protein>
<sequence>MNMRSIFRSVPLFLCLALQIPQGLGAQSSGQLKNLQKS</sequence>
<dbReference type="AlphaFoldDB" id="A0A383AJH7"/>
<organism evidence="1">
    <name type="scientific">marine metagenome</name>
    <dbReference type="NCBI Taxonomy" id="408172"/>
    <lineage>
        <taxon>unclassified sequences</taxon>
        <taxon>metagenomes</taxon>
        <taxon>ecological metagenomes</taxon>
    </lineage>
</organism>
<reference evidence="1" key="1">
    <citation type="submission" date="2018-05" db="EMBL/GenBank/DDBJ databases">
        <authorList>
            <person name="Lanie J.A."/>
            <person name="Ng W.-L."/>
            <person name="Kazmierczak K.M."/>
            <person name="Andrzejewski T.M."/>
            <person name="Davidsen T.M."/>
            <person name="Wayne K.J."/>
            <person name="Tettelin H."/>
            <person name="Glass J.I."/>
            <person name="Rusch D."/>
            <person name="Podicherti R."/>
            <person name="Tsui H.-C.T."/>
            <person name="Winkler M.E."/>
        </authorList>
    </citation>
    <scope>NUCLEOTIDE SEQUENCE</scope>
</reference>
<dbReference type="EMBL" id="UINC01192714">
    <property type="protein sequence ID" value="SVE07997.1"/>
    <property type="molecule type" value="Genomic_DNA"/>
</dbReference>